<evidence type="ECO:0000256" key="9">
    <source>
        <dbReference type="ARBA" id="ARBA00022857"/>
    </source>
</evidence>
<keyword evidence="7 17" id="KW-0812">Transmembrane</keyword>
<dbReference type="PANTHER" id="PTHR10160:SF19">
    <property type="entry name" value="PROTON-TRANSLOCATING NAD(P)(+) TRANSHYDROGENASE"/>
    <property type="match status" value="1"/>
</dbReference>
<evidence type="ECO:0000256" key="8">
    <source>
        <dbReference type="ARBA" id="ARBA00022741"/>
    </source>
</evidence>
<evidence type="ECO:0000256" key="13">
    <source>
        <dbReference type="ARBA" id="ARBA00023136"/>
    </source>
</evidence>
<keyword evidence="11 17" id="KW-1133">Transmembrane helix</keyword>
<feature type="transmembrane region" description="Helical" evidence="17">
    <location>
        <begin position="427"/>
        <end position="446"/>
    </location>
</feature>
<dbReference type="GO" id="GO:0016491">
    <property type="term" value="F:oxidoreductase activity"/>
    <property type="evidence" value="ECO:0007669"/>
    <property type="project" value="UniProtKB-KW"/>
</dbReference>
<dbReference type="RefSeq" id="WP_168836433.1">
    <property type="nucleotide sequence ID" value="NZ_JABAIK010000009.1"/>
</dbReference>
<dbReference type="Gene3D" id="3.40.50.720">
    <property type="entry name" value="NAD(P)-binding Rossmann-like Domain"/>
    <property type="match status" value="2"/>
</dbReference>
<dbReference type="Proteomes" id="UP000535589">
    <property type="component" value="Unassembled WGS sequence"/>
</dbReference>
<comment type="function">
    <text evidence="1 16">The transhydrogenation between NADH and NADP is coupled to respiration and ATP hydrolysis and functions as a proton pump across the membrane.</text>
</comment>
<keyword evidence="8 16" id="KW-0547">Nucleotide-binding</keyword>
<feature type="transmembrane region" description="Helical" evidence="17">
    <location>
        <begin position="172"/>
        <end position="195"/>
    </location>
</feature>
<keyword evidence="9 16" id="KW-0521">NADP</keyword>
<keyword evidence="10 16" id="KW-1278">Translocase</keyword>
<dbReference type="SMART" id="SM01003">
    <property type="entry name" value="AlaDh_PNT_N"/>
    <property type="match status" value="1"/>
</dbReference>
<dbReference type="CDD" id="cd05304">
    <property type="entry name" value="Rubrum_tdh"/>
    <property type="match status" value="1"/>
</dbReference>
<dbReference type="GO" id="GO:0006740">
    <property type="term" value="P:NADPH regeneration"/>
    <property type="evidence" value="ECO:0007669"/>
    <property type="project" value="TreeGrafter"/>
</dbReference>
<evidence type="ECO:0000256" key="10">
    <source>
        <dbReference type="ARBA" id="ARBA00022967"/>
    </source>
</evidence>
<evidence type="ECO:0000256" key="2">
    <source>
        <dbReference type="ARBA" id="ARBA00004429"/>
    </source>
</evidence>
<dbReference type="GO" id="GO:0008750">
    <property type="term" value="F:proton-translocating NAD(P)+ transhydrogenase activity"/>
    <property type="evidence" value="ECO:0007669"/>
    <property type="project" value="UniProtKB-EC"/>
</dbReference>
<comment type="subcellular location">
    <subcellularLocation>
        <location evidence="2">Cell inner membrane</location>
        <topology evidence="2">Multi-pass membrane protein</topology>
    </subcellularLocation>
</comment>
<dbReference type="InterPro" id="IPR007698">
    <property type="entry name" value="AlaDH/PNT_NAD(H)-bd"/>
</dbReference>
<evidence type="ECO:0000256" key="5">
    <source>
        <dbReference type="ARBA" id="ARBA00022475"/>
    </source>
</evidence>
<keyword evidence="13 17" id="KW-0472">Membrane</keyword>
<dbReference type="NCBIfam" id="TIGR00561">
    <property type="entry name" value="pntA"/>
    <property type="match status" value="1"/>
</dbReference>
<comment type="similarity">
    <text evidence="3 16">Belongs to the AlaDH/PNT family.</text>
</comment>
<dbReference type="AlphaFoldDB" id="A0A7X8TR73"/>
<dbReference type="InterPro" id="IPR036291">
    <property type="entry name" value="NAD(P)-bd_dom_sf"/>
</dbReference>
<dbReference type="PROSITE" id="PS00836">
    <property type="entry name" value="ALADH_PNT_1"/>
    <property type="match status" value="1"/>
</dbReference>
<dbReference type="InterPro" id="IPR007886">
    <property type="entry name" value="AlaDH/PNT_N"/>
</dbReference>
<dbReference type="GO" id="GO:0005886">
    <property type="term" value="C:plasma membrane"/>
    <property type="evidence" value="ECO:0007669"/>
    <property type="project" value="UniProtKB-SubCell"/>
</dbReference>
<evidence type="ECO:0000256" key="1">
    <source>
        <dbReference type="ARBA" id="ARBA00003943"/>
    </source>
</evidence>
<dbReference type="EMBL" id="JABAIK010000009">
    <property type="protein sequence ID" value="NLS13341.1"/>
    <property type="molecule type" value="Genomic_DNA"/>
</dbReference>
<dbReference type="PIRSF" id="PIRSF000203">
    <property type="entry name" value="NADP_transhydrogenase_alpha"/>
    <property type="match status" value="1"/>
</dbReference>
<feature type="domain" description="Alanine dehydrogenase/pyridine nucleotide transhydrogenase N-terminal" evidence="19">
    <location>
        <begin position="4"/>
        <end position="141"/>
    </location>
</feature>
<feature type="transmembrane region" description="Helical" evidence="17">
    <location>
        <begin position="482"/>
        <end position="503"/>
    </location>
</feature>
<name>A0A7X8TR73_9VIBR</name>
<evidence type="ECO:0000256" key="6">
    <source>
        <dbReference type="ARBA" id="ARBA00022519"/>
    </source>
</evidence>
<dbReference type="SUPFAM" id="SSF52283">
    <property type="entry name" value="Formate/glycerate dehydrogenase catalytic domain-like"/>
    <property type="match status" value="1"/>
</dbReference>
<evidence type="ECO:0000256" key="14">
    <source>
        <dbReference type="ARBA" id="ARBA00048202"/>
    </source>
</evidence>
<dbReference type="GO" id="GO:0050661">
    <property type="term" value="F:NADP binding"/>
    <property type="evidence" value="ECO:0007669"/>
    <property type="project" value="TreeGrafter"/>
</dbReference>
<evidence type="ECO:0000256" key="16">
    <source>
        <dbReference type="PIRNR" id="PIRNR000203"/>
    </source>
</evidence>
<dbReference type="FunFam" id="3.40.50.720:FF:000028">
    <property type="entry name" value="NAD(P) transhydrogenase subunit alpha"/>
    <property type="match status" value="1"/>
</dbReference>
<dbReference type="InterPro" id="IPR026255">
    <property type="entry name" value="NADP_transhyd_a"/>
</dbReference>
<accession>A0A7X8TR73</accession>
<dbReference type="SUPFAM" id="SSF51735">
    <property type="entry name" value="NAD(P)-binding Rossmann-fold domains"/>
    <property type="match status" value="1"/>
</dbReference>
<dbReference type="PANTHER" id="PTHR10160">
    <property type="entry name" value="NAD(P) TRANSHYDROGENASE"/>
    <property type="match status" value="1"/>
</dbReference>
<dbReference type="NCBIfam" id="NF006942">
    <property type="entry name" value="PRK09424.1"/>
    <property type="match status" value="1"/>
</dbReference>
<protein>
    <recommendedName>
        <fullName evidence="15 16">NAD(P) transhydrogenase subunit alpha</fullName>
        <ecNumber evidence="4 16">7.1.1.1</ecNumber>
    </recommendedName>
</protein>
<keyword evidence="21" id="KW-1185">Reference proteome</keyword>
<proteinExistence type="inferred from homology"/>
<dbReference type="EC" id="7.1.1.1" evidence="4 16"/>
<evidence type="ECO:0000256" key="17">
    <source>
        <dbReference type="SAM" id="Phobius"/>
    </source>
</evidence>
<evidence type="ECO:0000259" key="18">
    <source>
        <dbReference type="SMART" id="SM01002"/>
    </source>
</evidence>
<evidence type="ECO:0000256" key="3">
    <source>
        <dbReference type="ARBA" id="ARBA00005689"/>
    </source>
</evidence>
<gene>
    <name evidence="20" type="ORF">HGP28_10600</name>
</gene>
<feature type="transmembrane region" description="Helical" evidence="17">
    <location>
        <begin position="458"/>
        <end position="476"/>
    </location>
</feature>
<keyword evidence="12 16" id="KW-0520">NAD</keyword>
<organism evidence="20 21">
    <name type="scientific">Vibrio agarilyticus</name>
    <dbReference type="NCBI Taxonomy" id="2726741"/>
    <lineage>
        <taxon>Bacteria</taxon>
        <taxon>Pseudomonadati</taxon>
        <taxon>Pseudomonadota</taxon>
        <taxon>Gammaproteobacteria</taxon>
        <taxon>Vibrionales</taxon>
        <taxon>Vibrionaceae</taxon>
        <taxon>Vibrio</taxon>
    </lineage>
</organism>
<sequence>MQIGVPKESLAGETRVAATPKSVEQLIKLGFDVVVEAGAGVLASFEDNAYVAAGATITPAEQVWNSDLILKVNAPLVNETIDEIALIKEGASLISFIWPAQNPELMEQLSSKNINVMAMDAVPRISRAQALDALSSMANIAGYRAVVEAAHEFGRFFTGQITAAGKVPPAKVLVAGAGVAGLAAIGAAGSLGAIVRAFDVRPEVKEQVESMGAHFLTLDYEENSGSGDGYAKEMSDEFNRRAAELYAAQAKDVDIIITTALIPGRPAPKLITKEMVDSMQAGSVIVDLAAANGGNCEYTVADKVITTANGVKVVGYTDMVGRLPTQSSQLYATNIVNLLKLLCKEKDGTIDINFDDVVLRGVTVVKEGEVTWPAPPIQVSAQPQAQQAAAKPEPKVEKPVSPVKKIAGLVVAIGAFAWIASVAPASFLMHFTVFVLSCVIGYYVVWNVTHALHTPLMSVTNAISGIIVVGALLQIGQGHGGVTFLAFIAILIASINIFGGFTVTKRMLEMFRKD</sequence>
<keyword evidence="5" id="KW-1003">Cell membrane</keyword>
<evidence type="ECO:0000256" key="15">
    <source>
        <dbReference type="ARBA" id="ARBA00071831"/>
    </source>
</evidence>
<reference evidence="20 21" key="1">
    <citation type="submission" date="2020-04" db="EMBL/GenBank/DDBJ databases">
        <title>Vibrio sp. SM6, a novel species isolated from seawater.</title>
        <authorList>
            <person name="Wang X."/>
        </authorList>
    </citation>
    <scope>NUCLEOTIDE SEQUENCE [LARGE SCALE GENOMIC DNA]</scope>
    <source>
        <strain evidence="20 21">SM6</strain>
    </source>
</reference>
<evidence type="ECO:0000313" key="20">
    <source>
        <dbReference type="EMBL" id="NLS13341.1"/>
    </source>
</evidence>
<evidence type="ECO:0000256" key="7">
    <source>
        <dbReference type="ARBA" id="ARBA00022692"/>
    </source>
</evidence>
<evidence type="ECO:0000259" key="19">
    <source>
        <dbReference type="SMART" id="SM01003"/>
    </source>
</evidence>
<dbReference type="InterPro" id="IPR008142">
    <property type="entry name" value="AlaDH/PNT_CS1"/>
</dbReference>
<comment type="caution">
    <text evidence="20">The sequence shown here is derived from an EMBL/GenBank/DDBJ whole genome shotgun (WGS) entry which is preliminary data.</text>
</comment>
<dbReference type="Pfam" id="PF01262">
    <property type="entry name" value="AlaDh_PNT_C"/>
    <property type="match status" value="1"/>
</dbReference>
<evidence type="ECO:0000256" key="12">
    <source>
        <dbReference type="ARBA" id="ARBA00023027"/>
    </source>
</evidence>
<dbReference type="SMART" id="SM01002">
    <property type="entry name" value="AlaDh_PNT_C"/>
    <property type="match status" value="1"/>
</dbReference>
<feature type="domain" description="Alanine dehydrogenase/pyridine nucleotide transhydrogenase NAD(H)-binding" evidence="18">
    <location>
        <begin position="150"/>
        <end position="315"/>
    </location>
</feature>
<evidence type="ECO:0000256" key="11">
    <source>
        <dbReference type="ARBA" id="ARBA00022989"/>
    </source>
</evidence>
<keyword evidence="20" id="KW-0560">Oxidoreductase</keyword>
<keyword evidence="6" id="KW-0997">Cell inner membrane</keyword>
<dbReference type="Pfam" id="PF05222">
    <property type="entry name" value="AlaDh_PNT_N"/>
    <property type="match status" value="1"/>
</dbReference>
<evidence type="ECO:0000313" key="21">
    <source>
        <dbReference type="Proteomes" id="UP000535589"/>
    </source>
</evidence>
<dbReference type="InterPro" id="IPR024605">
    <property type="entry name" value="NADP_transhyd_a_C"/>
</dbReference>
<feature type="transmembrane region" description="Helical" evidence="17">
    <location>
        <begin position="403"/>
        <end position="421"/>
    </location>
</feature>
<dbReference type="Pfam" id="PF12769">
    <property type="entry name" value="PNTB_4TM"/>
    <property type="match status" value="1"/>
</dbReference>
<comment type="catalytic activity">
    <reaction evidence="14 16">
        <text>NAD(+) + NADPH + H(+)(in) = NADH + NADP(+) + H(+)(out)</text>
        <dbReference type="Rhea" id="RHEA:47992"/>
        <dbReference type="ChEBI" id="CHEBI:15378"/>
        <dbReference type="ChEBI" id="CHEBI:57540"/>
        <dbReference type="ChEBI" id="CHEBI:57783"/>
        <dbReference type="ChEBI" id="CHEBI:57945"/>
        <dbReference type="ChEBI" id="CHEBI:58349"/>
        <dbReference type="EC" id="7.1.1.1"/>
    </reaction>
</comment>
<evidence type="ECO:0000256" key="4">
    <source>
        <dbReference type="ARBA" id="ARBA00012943"/>
    </source>
</evidence>